<gene>
    <name evidence="12" type="primary">MCPH1</name>
</gene>
<dbReference type="RefSeq" id="XP_028382414.2">
    <property type="nucleotide sequence ID" value="XM_028526613.2"/>
</dbReference>
<evidence type="ECO:0000256" key="1">
    <source>
        <dbReference type="ARBA" id="ARBA00004300"/>
    </source>
</evidence>
<dbReference type="InterPro" id="IPR029504">
    <property type="entry name" value="Microcephalin_mammal"/>
</dbReference>
<evidence type="ECO:0000256" key="9">
    <source>
        <dbReference type="SAM" id="MobiDB-lite"/>
    </source>
</evidence>
<accession>A0A6J2MS95</accession>
<feature type="domain" description="BRCT" evidence="10">
    <location>
        <begin position="649"/>
        <end position="730"/>
    </location>
</feature>
<evidence type="ECO:0000256" key="4">
    <source>
        <dbReference type="ARBA" id="ARBA00022553"/>
    </source>
</evidence>
<comment type="subcellular location">
    <subcellularLocation>
        <location evidence="1">Cytoplasm</location>
        <location evidence="1">Cytoskeleton</location>
        <location evidence="1">Microtubule organizing center</location>
        <location evidence="1">Centrosome</location>
    </subcellularLocation>
</comment>
<feature type="region of interest" description="Disordered" evidence="9">
    <location>
        <begin position="265"/>
        <end position="484"/>
    </location>
</feature>
<reference evidence="12" key="1">
    <citation type="submission" date="2025-08" db="UniProtKB">
        <authorList>
            <consortium name="RefSeq"/>
        </authorList>
    </citation>
    <scope>IDENTIFICATION</scope>
    <source>
        <tissue evidence="12">Muscle</tissue>
    </source>
</reference>
<dbReference type="CDD" id="cd17716">
    <property type="entry name" value="BRCT_microcephalin_rpt1"/>
    <property type="match status" value="1"/>
</dbReference>
<keyword evidence="5" id="KW-0677">Repeat</keyword>
<feature type="compositionally biased region" description="Low complexity" evidence="9">
    <location>
        <begin position="558"/>
        <end position="567"/>
    </location>
</feature>
<keyword evidence="6" id="KW-0206">Cytoskeleton</keyword>
<dbReference type="KEGG" id="pdic:114508627"/>
<dbReference type="AlphaFoldDB" id="A0A6J2MS95"/>
<dbReference type="PANTHER" id="PTHR14625">
    <property type="entry name" value="MICROCEPHALIN"/>
    <property type="match status" value="1"/>
</dbReference>
<feature type="compositionally biased region" description="Basic and acidic residues" evidence="9">
    <location>
        <begin position="624"/>
        <end position="638"/>
    </location>
</feature>
<dbReference type="Proteomes" id="UP000504628">
    <property type="component" value="Chromosome 11"/>
</dbReference>
<dbReference type="InterPro" id="IPR001357">
    <property type="entry name" value="BRCT_dom"/>
</dbReference>
<feature type="domain" description="BRCT" evidence="10">
    <location>
        <begin position="30"/>
        <end position="122"/>
    </location>
</feature>
<organism evidence="11 12">
    <name type="scientific">Phyllostomus discolor</name>
    <name type="common">pale spear-nosed bat</name>
    <dbReference type="NCBI Taxonomy" id="89673"/>
    <lineage>
        <taxon>Eukaryota</taxon>
        <taxon>Metazoa</taxon>
        <taxon>Chordata</taxon>
        <taxon>Craniata</taxon>
        <taxon>Vertebrata</taxon>
        <taxon>Euteleostomi</taxon>
        <taxon>Mammalia</taxon>
        <taxon>Eutheria</taxon>
        <taxon>Laurasiatheria</taxon>
        <taxon>Chiroptera</taxon>
        <taxon>Yangochiroptera</taxon>
        <taxon>Phyllostomidae</taxon>
        <taxon>Phyllostominae</taxon>
        <taxon>Phyllostomus</taxon>
    </lineage>
</organism>
<dbReference type="PANTHER" id="PTHR14625:SF3">
    <property type="entry name" value="MICROCEPHALIN"/>
    <property type="match status" value="1"/>
</dbReference>
<feature type="domain" description="BRCT" evidence="10">
    <location>
        <begin position="751"/>
        <end position="833"/>
    </location>
</feature>
<feature type="compositionally biased region" description="Basic and acidic residues" evidence="9">
    <location>
        <begin position="605"/>
        <end position="615"/>
    </location>
</feature>
<dbReference type="OrthoDB" id="2384350at2759"/>
<dbReference type="SUPFAM" id="SSF52113">
    <property type="entry name" value="BRCT domain"/>
    <property type="match status" value="3"/>
</dbReference>
<dbReference type="GO" id="GO:0021987">
    <property type="term" value="P:cerebral cortex development"/>
    <property type="evidence" value="ECO:0007669"/>
    <property type="project" value="InterPro"/>
</dbReference>
<keyword evidence="3" id="KW-0963">Cytoplasm</keyword>
<dbReference type="Pfam" id="PF12738">
    <property type="entry name" value="PTCB-BRCT"/>
    <property type="match status" value="1"/>
</dbReference>
<keyword evidence="4" id="KW-0597">Phosphoprotein</keyword>
<feature type="compositionally biased region" description="Polar residues" evidence="9">
    <location>
        <begin position="297"/>
        <end position="307"/>
    </location>
</feature>
<evidence type="ECO:0000256" key="7">
    <source>
        <dbReference type="ARBA" id="ARBA00025455"/>
    </source>
</evidence>
<sequence length="834" mass="89798">MLDAARRVCRVRLRAAVRFPPLLMAEPGTPRGSVLKDVVAYVEVWSANGTENYSKTFTNQLVEMGAKVSKTFSKRVTHVVFKDGYQRTWDRAQERGVKLVSVLWVERCRTAGAHVDEALFPAARPPEHLPCLVRRKHKCMQPKDFTAKTPENDKRLQRKFEKMANELQRQKTTLEDDVPVLLFESGGSLVYSPTATTVRGGHHLAMEKRLREMKEKRENLSLTSSQMMENLDDDSPCEASLNVSHDASCSDDSFAGGLQSSFDELCGRSGRGRQDRSPGGRVGDPRSAARVSAPAVGTSSAHPSASPQLRGRWTPRKRARPLPEEGPSGRNDPARGAATPDAGRSGRGVKTCDEKRGLSPASPAPEGRRGGRSRPGGSSAKRARASAHPESPPPGGSPKRRRCGRSSPAPRVRLFKAEKRPQPAAGPAVEPPDLSASLYEDYFSPENLRERRSETLPPGWQSPSSPARFRGAVGLSKSERRSVLEASDFSCIRKSLTSADAASSPAHTGPCPREPARVEPDTPLGGVTPEIPPAAGEAAGCGGQGEAQRTEGAGPDGSRCPGTSPCTSPCPDPEPTRPPAHHGDATPTTGGDGERRDSAGVSTDVQREGAEDRPARSGAVDGSRASREDPSGPHEAPRRRGKGPKPPRTLVMTSLPPEKQSIVLQVVAKLKGFSVAREVCGSTTHVLAGQALRTLTVLLGLARGCWILSYEWVLWSLELGHWISEEPFELSGSFPAAPLCRLERHLSAGPYRGTLFAGQPPMFISPASAPPRAKLGELVRLCGGRVTGAPHRAGIFIGPCDGEKKGARTHLSEKWILDSITRHRVCACEDYLLQ</sequence>
<feature type="compositionally biased region" description="Pro residues" evidence="9">
    <location>
        <begin position="568"/>
        <end position="578"/>
    </location>
</feature>
<dbReference type="CTD" id="79648"/>
<dbReference type="CDD" id="cd17736">
    <property type="entry name" value="BRCT_microcephalin_rpt2"/>
    <property type="match status" value="1"/>
</dbReference>
<dbReference type="GO" id="GO:0000278">
    <property type="term" value="P:mitotic cell cycle"/>
    <property type="evidence" value="ECO:0007669"/>
    <property type="project" value="TreeGrafter"/>
</dbReference>
<dbReference type="InParanoid" id="A0A6J2MS95"/>
<evidence type="ECO:0000259" key="10">
    <source>
        <dbReference type="PROSITE" id="PS50172"/>
    </source>
</evidence>
<evidence type="ECO:0000256" key="3">
    <source>
        <dbReference type="ARBA" id="ARBA00022490"/>
    </source>
</evidence>
<proteinExistence type="predicted"/>
<dbReference type="CDD" id="cd17751">
    <property type="entry name" value="BRCT_microcephalin_rpt3"/>
    <property type="match status" value="1"/>
</dbReference>
<evidence type="ECO:0000313" key="12">
    <source>
        <dbReference type="RefSeq" id="XP_028382414.2"/>
    </source>
</evidence>
<evidence type="ECO:0000313" key="11">
    <source>
        <dbReference type="Proteomes" id="UP000504628"/>
    </source>
</evidence>
<feature type="region of interest" description="Disordered" evidence="9">
    <location>
        <begin position="229"/>
        <end position="249"/>
    </location>
</feature>
<dbReference type="GO" id="GO:0005813">
    <property type="term" value="C:centrosome"/>
    <property type="evidence" value="ECO:0007669"/>
    <property type="project" value="UniProtKB-SubCell"/>
</dbReference>
<evidence type="ECO:0000256" key="6">
    <source>
        <dbReference type="ARBA" id="ARBA00023212"/>
    </source>
</evidence>
<dbReference type="InterPro" id="IPR022047">
    <property type="entry name" value="Microcephalin-like"/>
</dbReference>
<feature type="region of interest" description="Disordered" evidence="9">
    <location>
        <begin position="497"/>
        <end position="653"/>
    </location>
</feature>
<comment type="subunit">
    <text evidence="8">Interacts with CDC27 and maybe other components of the APC/C complex. Interacts with histone variant H2AX under DNA damage conditions.</text>
</comment>
<dbReference type="Gene3D" id="3.40.50.10190">
    <property type="entry name" value="BRCT domain"/>
    <property type="match status" value="3"/>
</dbReference>
<dbReference type="InterPro" id="IPR036420">
    <property type="entry name" value="BRCT_dom_sf"/>
</dbReference>
<dbReference type="FunFam" id="3.40.50.10190:FF:000047">
    <property type="entry name" value="Microcephalin"/>
    <property type="match status" value="1"/>
</dbReference>
<dbReference type="SMART" id="SM00292">
    <property type="entry name" value="BRCT"/>
    <property type="match status" value="3"/>
</dbReference>
<dbReference type="Pfam" id="PF12258">
    <property type="entry name" value="Microcephalin"/>
    <property type="match status" value="1"/>
</dbReference>
<dbReference type="GeneID" id="114508627"/>
<name>A0A6J2MS95_9CHIR</name>
<keyword evidence="11" id="KW-1185">Reference proteome</keyword>
<evidence type="ECO:0000256" key="5">
    <source>
        <dbReference type="ARBA" id="ARBA00022737"/>
    </source>
</evidence>
<comment type="function">
    <text evidence="7">Implicated in chromosome condensation and DNA damage induced cellular responses. May play a role in neurogenesis and regulation of the size of the cerebral cortex.</text>
</comment>
<evidence type="ECO:0000256" key="2">
    <source>
        <dbReference type="ARBA" id="ARBA00017027"/>
    </source>
</evidence>
<evidence type="ECO:0000256" key="8">
    <source>
        <dbReference type="ARBA" id="ARBA00026061"/>
    </source>
</evidence>
<protein>
    <recommendedName>
        <fullName evidence="2">Microcephalin</fullName>
    </recommendedName>
</protein>
<dbReference type="PROSITE" id="PS50172">
    <property type="entry name" value="BRCT"/>
    <property type="match status" value="3"/>
</dbReference>